<dbReference type="EMBL" id="HBGS01045991">
    <property type="protein sequence ID" value="CAD9458966.1"/>
    <property type="molecule type" value="Transcribed_RNA"/>
</dbReference>
<name>A0A7S2GNM1_9STRA</name>
<protein>
    <submittedName>
        <fullName evidence="1">Uncharacterized protein</fullName>
    </submittedName>
</protein>
<accession>A0A7S2GNM1</accession>
<evidence type="ECO:0000313" key="1">
    <source>
        <dbReference type="EMBL" id="CAD9458966.1"/>
    </source>
</evidence>
<sequence length="93" mass="10372">MVQNFPGFGSFCGTATEVRRKCGSQDALWTITYDDGDSTTMTTRQLRDAVETFHETSILRLIKDTPMALNEAGWKYPATMEVRYSGEGARLGL</sequence>
<reference evidence="1" key="1">
    <citation type="submission" date="2021-01" db="EMBL/GenBank/DDBJ databases">
        <authorList>
            <person name="Corre E."/>
            <person name="Pelletier E."/>
            <person name="Niang G."/>
            <person name="Scheremetjew M."/>
            <person name="Finn R."/>
            <person name="Kale V."/>
            <person name="Holt S."/>
            <person name="Cochrane G."/>
            <person name="Meng A."/>
            <person name="Brown T."/>
            <person name="Cohen L."/>
        </authorList>
    </citation>
    <scope>NUCLEOTIDE SEQUENCE</scope>
    <source>
        <strain evidence="1">CCMP1381</strain>
    </source>
</reference>
<dbReference type="AlphaFoldDB" id="A0A7S2GNM1"/>
<organism evidence="1">
    <name type="scientific">Octactis speculum</name>
    <dbReference type="NCBI Taxonomy" id="3111310"/>
    <lineage>
        <taxon>Eukaryota</taxon>
        <taxon>Sar</taxon>
        <taxon>Stramenopiles</taxon>
        <taxon>Ochrophyta</taxon>
        <taxon>Dictyochophyceae</taxon>
        <taxon>Dictyochales</taxon>
        <taxon>Dictyochaceae</taxon>
        <taxon>Octactis</taxon>
    </lineage>
</organism>
<proteinExistence type="predicted"/>
<gene>
    <name evidence="1" type="ORF">DSPE1174_LOCUS23829</name>
</gene>